<gene>
    <name evidence="3" type="ORF">FAES_3461</name>
</gene>
<dbReference type="HOGENOM" id="CLU_1407966_0_0_10"/>
<keyword evidence="4" id="KW-1185">Reference proteome</keyword>
<reference evidence="3 4" key="1">
    <citation type="journal article" date="2012" name="J. Bacteriol.">
        <title>Genome Sequence of Fibrella aestuarina BUZ 2T, a Filamentous Marine Bacterium.</title>
        <authorList>
            <person name="Filippini M."/>
            <person name="Qi W."/>
            <person name="Blom J."/>
            <person name="Goesmann A."/>
            <person name="Smits T.H."/>
            <person name="Bagheri H.C."/>
        </authorList>
    </citation>
    <scope>NUCLEOTIDE SEQUENCE [LARGE SCALE GENOMIC DNA]</scope>
    <source>
        <strain evidence="4">BUZ 2T</strain>
    </source>
</reference>
<dbReference type="RefSeq" id="WP_015332567.1">
    <property type="nucleotide sequence ID" value="NC_020054.1"/>
</dbReference>
<keyword evidence="1" id="KW-0732">Signal</keyword>
<dbReference type="InterPro" id="IPR025141">
    <property type="entry name" value="DUF4082"/>
</dbReference>
<evidence type="ECO:0000313" key="3">
    <source>
        <dbReference type="EMBL" id="CCH01468.1"/>
    </source>
</evidence>
<organism evidence="3 4">
    <name type="scientific">Fibrella aestuarina BUZ 2</name>
    <dbReference type="NCBI Taxonomy" id="1166018"/>
    <lineage>
        <taxon>Bacteria</taxon>
        <taxon>Pseudomonadati</taxon>
        <taxon>Bacteroidota</taxon>
        <taxon>Cytophagia</taxon>
        <taxon>Cytophagales</taxon>
        <taxon>Spirosomataceae</taxon>
        <taxon>Fibrella</taxon>
    </lineage>
</organism>
<proteinExistence type="predicted"/>
<protein>
    <recommendedName>
        <fullName evidence="2">DUF4082 domain-containing protein</fullName>
    </recommendedName>
</protein>
<evidence type="ECO:0000256" key="1">
    <source>
        <dbReference type="SAM" id="SignalP"/>
    </source>
</evidence>
<name>I0KBG5_9BACT</name>
<feature type="domain" description="DUF4082" evidence="2">
    <location>
        <begin position="47"/>
        <end position="177"/>
    </location>
</feature>
<dbReference type="AlphaFoldDB" id="I0KBG5"/>
<sequence>MKAIGISLICLLSFAGLTACKKSDATKPVENTITSFITSETALTAGTRASGPWELGLVFSASVAGKITQVGAKMPEPGTYRVIIWDFDSKQLLRQKTIEQTSPDKLTLDGIDALALTANKKYVISINSQSAGTNKKYGFVYKTNSAEFMPFTKGSILVYNACYSGVATATFPNTTPNVKYEMYGFPEFTFIPD</sequence>
<dbReference type="eggNOG" id="ENOG502ZEYF">
    <property type="taxonomic scope" value="Bacteria"/>
</dbReference>
<feature type="signal peptide" evidence="1">
    <location>
        <begin position="1"/>
        <end position="18"/>
    </location>
</feature>
<dbReference type="KEGG" id="fae:FAES_3461"/>
<dbReference type="OrthoDB" id="958895at2"/>
<feature type="chain" id="PRO_5003630422" description="DUF4082 domain-containing protein" evidence="1">
    <location>
        <begin position="19"/>
        <end position="193"/>
    </location>
</feature>
<dbReference type="EMBL" id="HE796683">
    <property type="protein sequence ID" value="CCH01468.1"/>
    <property type="molecule type" value="Genomic_DNA"/>
</dbReference>
<dbReference type="Proteomes" id="UP000011058">
    <property type="component" value="Chromosome"/>
</dbReference>
<dbReference type="PROSITE" id="PS51257">
    <property type="entry name" value="PROKAR_LIPOPROTEIN"/>
    <property type="match status" value="1"/>
</dbReference>
<evidence type="ECO:0000313" key="4">
    <source>
        <dbReference type="Proteomes" id="UP000011058"/>
    </source>
</evidence>
<evidence type="ECO:0000259" key="2">
    <source>
        <dbReference type="Pfam" id="PF13313"/>
    </source>
</evidence>
<dbReference type="Pfam" id="PF13313">
    <property type="entry name" value="DUF4082"/>
    <property type="match status" value="1"/>
</dbReference>
<dbReference type="PATRIC" id="fig|1166018.3.peg.5237"/>
<accession>I0KBG5</accession>